<protein>
    <recommendedName>
        <fullName evidence="6">MYND-type domain-containing protein</fullName>
    </recommendedName>
</protein>
<name>A0A8K0SL94_9HYPO</name>
<evidence type="ECO:0000259" key="6">
    <source>
        <dbReference type="PROSITE" id="PS50865"/>
    </source>
</evidence>
<dbReference type="InterPro" id="IPR002893">
    <property type="entry name" value="Znf_MYND"/>
</dbReference>
<keyword evidence="3" id="KW-0862">Zinc</keyword>
<evidence type="ECO:0000256" key="4">
    <source>
        <dbReference type="PROSITE-ProRule" id="PRU00134"/>
    </source>
</evidence>
<dbReference type="Proteomes" id="UP000813444">
    <property type="component" value="Unassembled WGS sequence"/>
</dbReference>
<comment type="caution">
    <text evidence="7">The sequence shown here is derived from an EMBL/GenBank/DDBJ whole genome shotgun (WGS) entry which is preliminary data.</text>
</comment>
<dbReference type="AlphaFoldDB" id="A0A8K0SL94"/>
<reference evidence="7" key="1">
    <citation type="journal article" date="2021" name="Nat. Commun.">
        <title>Genetic determinants of endophytism in the Arabidopsis root mycobiome.</title>
        <authorList>
            <person name="Mesny F."/>
            <person name="Miyauchi S."/>
            <person name="Thiergart T."/>
            <person name="Pickel B."/>
            <person name="Atanasova L."/>
            <person name="Karlsson M."/>
            <person name="Huettel B."/>
            <person name="Barry K.W."/>
            <person name="Haridas S."/>
            <person name="Chen C."/>
            <person name="Bauer D."/>
            <person name="Andreopoulos W."/>
            <person name="Pangilinan J."/>
            <person name="LaButti K."/>
            <person name="Riley R."/>
            <person name="Lipzen A."/>
            <person name="Clum A."/>
            <person name="Drula E."/>
            <person name="Henrissat B."/>
            <person name="Kohler A."/>
            <person name="Grigoriev I.V."/>
            <person name="Martin F.M."/>
            <person name="Hacquard S."/>
        </authorList>
    </citation>
    <scope>NUCLEOTIDE SEQUENCE</scope>
    <source>
        <strain evidence="7">MPI-CAGE-CH-0235</strain>
    </source>
</reference>
<dbReference type="SUPFAM" id="SSF144232">
    <property type="entry name" value="HIT/MYND zinc finger-like"/>
    <property type="match status" value="1"/>
</dbReference>
<dbReference type="OrthoDB" id="265717at2759"/>
<keyword evidence="2 4" id="KW-0863">Zinc-finger</keyword>
<keyword evidence="1" id="KW-0479">Metal-binding</keyword>
<organism evidence="7 8">
    <name type="scientific">Stachybotrys elegans</name>
    <dbReference type="NCBI Taxonomy" id="80388"/>
    <lineage>
        <taxon>Eukaryota</taxon>
        <taxon>Fungi</taxon>
        <taxon>Dikarya</taxon>
        <taxon>Ascomycota</taxon>
        <taxon>Pezizomycotina</taxon>
        <taxon>Sordariomycetes</taxon>
        <taxon>Hypocreomycetidae</taxon>
        <taxon>Hypocreales</taxon>
        <taxon>Stachybotryaceae</taxon>
        <taxon>Stachybotrys</taxon>
    </lineage>
</organism>
<feature type="region of interest" description="Disordered" evidence="5">
    <location>
        <begin position="23"/>
        <end position="60"/>
    </location>
</feature>
<evidence type="ECO:0000256" key="2">
    <source>
        <dbReference type="ARBA" id="ARBA00022771"/>
    </source>
</evidence>
<keyword evidence="8" id="KW-1185">Reference proteome</keyword>
<evidence type="ECO:0000256" key="5">
    <source>
        <dbReference type="SAM" id="MobiDB-lite"/>
    </source>
</evidence>
<accession>A0A8K0SL94</accession>
<dbReference type="Gene3D" id="6.10.140.2220">
    <property type="match status" value="1"/>
</dbReference>
<feature type="domain" description="MYND-type" evidence="6">
    <location>
        <begin position="223"/>
        <end position="263"/>
    </location>
</feature>
<dbReference type="Pfam" id="PF01753">
    <property type="entry name" value="zf-MYND"/>
    <property type="match status" value="1"/>
</dbReference>
<dbReference type="PROSITE" id="PS01360">
    <property type="entry name" value="ZF_MYND_1"/>
    <property type="match status" value="1"/>
</dbReference>
<dbReference type="EMBL" id="JAGPNK010000010">
    <property type="protein sequence ID" value="KAH7312671.1"/>
    <property type="molecule type" value="Genomic_DNA"/>
</dbReference>
<gene>
    <name evidence="7" type="ORF">B0I35DRAFT_462623</name>
</gene>
<sequence>MGEDAPPDYEALDRSIASQACSHGTIAQPPGDAVSQVKQASGDSDVEEEAPPPYEQRDSQLAPFNGFANLRDTRSGFPSFRELPDVKGWDANYFHIPEGDEGVSPDHTPFKHWCFLATIRIAEQVDVTRYIVEDKTGDRVGVVFPHSQTQWNHLNDLDFAPGNTMAIAYPHRNENVGYPGIDRGIIIFSAKVIKIFRRSLDEILQLSDDMQIYSVKHDGMRRCHGCDARKPDMFKCIKCGFFFYCKKDCQIHGWKQKGHKIMCPILQDHDFRSMIRQNWNEFEDFKYFPRGPEV</sequence>
<proteinExistence type="predicted"/>
<evidence type="ECO:0000313" key="7">
    <source>
        <dbReference type="EMBL" id="KAH7312671.1"/>
    </source>
</evidence>
<dbReference type="GO" id="GO:0008270">
    <property type="term" value="F:zinc ion binding"/>
    <property type="evidence" value="ECO:0007669"/>
    <property type="project" value="UniProtKB-KW"/>
</dbReference>
<evidence type="ECO:0000256" key="3">
    <source>
        <dbReference type="ARBA" id="ARBA00022833"/>
    </source>
</evidence>
<evidence type="ECO:0000256" key="1">
    <source>
        <dbReference type="ARBA" id="ARBA00022723"/>
    </source>
</evidence>
<dbReference type="PROSITE" id="PS50865">
    <property type="entry name" value="ZF_MYND_2"/>
    <property type="match status" value="1"/>
</dbReference>
<evidence type="ECO:0000313" key="8">
    <source>
        <dbReference type="Proteomes" id="UP000813444"/>
    </source>
</evidence>